<dbReference type="InterPro" id="IPR000182">
    <property type="entry name" value="GNAT_dom"/>
</dbReference>
<evidence type="ECO:0000256" key="1">
    <source>
        <dbReference type="ARBA" id="ARBA00022679"/>
    </source>
</evidence>
<dbReference type="PROSITE" id="PS51186">
    <property type="entry name" value="GNAT"/>
    <property type="match status" value="1"/>
</dbReference>
<dbReference type="Proteomes" id="UP000823886">
    <property type="component" value="Unassembled WGS sequence"/>
</dbReference>
<dbReference type="Pfam" id="PF00583">
    <property type="entry name" value="Acetyltransf_1"/>
    <property type="match status" value="1"/>
</dbReference>
<dbReference type="InterPro" id="IPR050769">
    <property type="entry name" value="NAT_camello-type"/>
</dbReference>
<proteinExistence type="predicted"/>
<evidence type="ECO:0000259" key="2">
    <source>
        <dbReference type="PROSITE" id="PS51186"/>
    </source>
</evidence>
<evidence type="ECO:0000313" key="3">
    <source>
        <dbReference type="EMBL" id="HJC61993.1"/>
    </source>
</evidence>
<dbReference type="PANTHER" id="PTHR13947:SF37">
    <property type="entry name" value="LD18367P"/>
    <property type="match status" value="1"/>
</dbReference>
<dbReference type="CDD" id="cd04301">
    <property type="entry name" value="NAT_SF"/>
    <property type="match status" value="1"/>
</dbReference>
<name>A0A9D2TAW5_9FIRM</name>
<dbReference type="AlphaFoldDB" id="A0A9D2TAW5"/>
<reference evidence="3" key="1">
    <citation type="journal article" date="2021" name="PeerJ">
        <title>Extensive microbial diversity within the chicken gut microbiome revealed by metagenomics and culture.</title>
        <authorList>
            <person name="Gilroy R."/>
            <person name="Ravi A."/>
            <person name="Getino M."/>
            <person name="Pursley I."/>
            <person name="Horton D.L."/>
            <person name="Alikhan N.F."/>
            <person name="Baker D."/>
            <person name="Gharbi K."/>
            <person name="Hall N."/>
            <person name="Watson M."/>
            <person name="Adriaenssens E.M."/>
            <person name="Foster-Nyarko E."/>
            <person name="Jarju S."/>
            <person name="Secka A."/>
            <person name="Antonio M."/>
            <person name="Oren A."/>
            <person name="Chaudhuri R.R."/>
            <person name="La Ragione R."/>
            <person name="Hildebrand F."/>
            <person name="Pallen M.J."/>
        </authorList>
    </citation>
    <scope>NUCLEOTIDE SEQUENCE</scope>
    <source>
        <strain evidence="3">ChiBcec2-3848</strain>
    </source>
</reference>
<dbReference type="PANTHER" id="PTHR13947">
    <property type="entry name" value="GNAT FAMILY N-ACETYLTRANSFERASE"/>
    <property type="match status" value="1"/>
</dbReference>
<dbReference type="SUPFAM" id="SSF55729">
    <property type="entry name" value="Acyl-CoA N-acyltransferases (Nat)"/>
    <property type="match status" value="1"/>
</dbReference>
<protein>
    <submittedName>
        <fullName evidence="3">GNAT family N-acetyltransferase</fullName>
    </submittedName>
</protein>
<reference evidence="3" key="2">
    <citation type="submission" date="2021-04" db="EMBL/GenBank/DDBJ databases">
        <authorList>
            <person name="Gilroy R."/>
        </authorList>
    </citation>
    <scope>NUCLEOTIDE SEQUENCE</scope>
    <source>
        <strain evidence="3">ChiBcec2-3848</strain>
    </source>
</reference>
<evidence type="ECO:0000313" key="4">
    <source>
        <dbReference type="Proteomes" id="UP000823886"/>
    </source>
</evidence>
<dbReference type="GO" id="GO:0008080">
    <property type="term" value="F:N-acetyltransferase activity"/>
    <property type="evidence" value="ECO:0007669"/>
    <property type="project" value="InterPro"/>
</dbReference>
<gene>
    <name evidence="3" type="ORF">H9753_00050</name>
</gene>
<sequence length="202" mass="23985">MLDRQIPYFNMILKCSTYQPEKIHLPENFSFRYFQPGDEKNWARLEYEIGDFASPDEAEEYFKETYGKEQEELSERCVFLINEQGDVIGSGIAWRDKRKGKSAASLHWLVVDPAYQGRKLGKALCRKVMEIFWKKGEFPVYLHTQPWSWKAVLLYLRLGFRLQKEDTFADYENQYQAAMETLKNVLNEEQYRELLAHSEDGR</sequence>
<comment type="caution">
    <text evidence="3">The sequence shown here is derived from an EMBL/GenBank/DDBJ whole genome shotgun (WGS) entry which is preliminary data.</text>
</comment>
<dbReference type="Gene3D" id="3.40.630.30">
    <property type="match status" value="1"/>
</dbReference>
<organism evidence="3 4">
    <name type="scientific">Candidatus Blautia merdavium</name>
    <dbReference type="NCBI Taxonomy" id="2838494"/>
    <lineage>
        <taxon>Bacteria</taxon>
        <taxon>Bacillati</taxon>
        <taxon>Bacillota</taxon>
        <taxon>Clostridia</taxon>
        <taxon>Lachnospirales</taxon>
        <taxon>Lachnospiraceae</taxon>
        <taxon>Blautia</taxon>
    </lineage>
</organism>
<keyword evidence="1" id="KW-0808">Transferase</keyword>
<accession>A0A9D2TAW5</accession>
<dbReference type="EMBL" id="DWVZ01000001">
    <property type="protein sequence ID" value="HJC61993.1"/>
    <property type="molecule type" value="Genomic_DNA"/>
</dbReference>
<dbReference type="InterPro" id="IPR016181">
    <property type="entry name" value="Acyl_CoA_acyltransferase"/>
</dbReference>
<feature type="domain" description="N-acetyltransferase" evidence="2">
    <location>
        <begin position="29"/>
        <end position="180"/>
    </location>
</feature>